<keyword evidence="3 10" id="KW-0677">Repeat</keyword>
<dbReference type="PANTHER" id="PTHR11638:SF18">
    <property type="entry name" value="HEAT SHOCK PROTEIN 104"/>
    <property type="match status" value="1"/>
</dbReference>
<comment type="subcellular location">
    <subcellularLocation>
        <location evidence="12">Cytoplasm</location>
    </subcellularLocation>
</comment>
<dbReference type="InterPro" id="IPR028299">
    <property type="entry name" value="ClpA/B_CS2"/>
</dbReference>
<dbReference type="SMART" id="SM00382">
    <property type="entry name" value="AAA"/>
    <property type="match status" value="2"/>
</dbReference>
<feature type="domain" description="Clp R" evidence="13">
    <location>
        <begin position="3"/>
        <end position="144"/>
    </location>
</feature>
<dbReference type="InterPro" id="IPR027417">
    <property type="entry name" value="P-loop_NTPase"/>
</dbReference>
<dbReference type="SUPFAM" id="SSF81923">
    <property type="entry name" value="Double Clp-N motif"/>
    <property type="match status" value="1"/>
</dbReference>
<evidence type="ECO:0000256" key="1">
    <source>
        <dbReference type="ARBA" id="ARBA00008675"/>
    </source>
</evidence>
<dbReference type="PROSITE" id="PS51903">
    <property type="entry name" value="CLP_R"/>
    <property type="match status" value="1"/>
</dbReference>
<dbReference type="PANTHER" id="PTHR11638">
    <property type="entry name" value="ATP-DEPENDENT CLP PROTEASE"/>
    <property type="match status" value="1"/>
</dbReference>
<dbReference type="InterPro" id="IPR001270">
    <property type="entry name" value="ClpA/B"/>
</dbReference>
<dbReference type="InterPro" id="IPR050130">
    <property type="entry name" value="ClpA_ClpB"/>
</dbReference>
<protein>
    <recommendedName>
        <fullName evidence="2 12">Chaperone protein ClpB</fullName>
    </recommendedName>
</protein>
<dbReference type="FunFam" id="3.40.50.300:FF:000120">
    <property type="entry name" value="ATP-dependent chaperone ClpB"/>
    <property type="match status" value="1"/>
</dbReference>
<dbReference type="PRINTS" id="PR00300">
    <property type="entry name" value="CLPPROTEASEA"/>
</dbReference>
<dbReference type="GO" id="GO:0034605">
    <property type="term" value="P:cellular response to heat"/>
    <property type="evidence" value="ECO:0007669"/>
    <property type="project" value="TreeGrafter"/>
</dbReference>
<dbReference type="Pfam" id="PF07724">
    <property type="entry name" value="AAA_2"/>
    <property type="match status" value="1"/>
</dbReference>
<dbReference type="Pfam" id="PF10431">
    <property type="entry name" value="ClpB_D2-small"/>
    <property type="match status" value="1"/>
</dbReference>
<keyword evidence="12" id="KW-0346">Stress response</keyword>
<dbReference type="SUPFAM" id="SSF52540">
    <property type="entry name" value="P-loop containing nucleoside triphosphate hydrolases"/>
    <property type="match status" value="2"/>
</dbReference>
<evidence type="ECO:0000313" key="14">
    <source>
        <dbReference type="EMBL" id="MCD2165872.1"/>
    </source>
</evidence>
<comment type="similarity">
    <text evidence="1 11">Belongs to the ClpA/ClpB family.</text>
</comment>
<dbReference type="GO" id="GO:0042026">
    <property type="term" value="P:protein refolding"/>
    <property type="evidence" value="ECO:0007669"/>
    <property type="project" value="UniProtKB-UniRule"/>
</dbReference>
<dbReference type="InterPro" id="IPR003593">
    <property type="entry name" value="AAA+_ATPase"/>
</dbReference>
<dbReference type="InterPro" id="IPR036628">
    <property type="entry name" value="Clp_N_dom_sf"/>
</dbReference>
<dbReference type="Pfam" id="PF00004">
    <property type="entry name" value="AAA"/>
    <property type="match status" value="1"/>
</dbReference>
<evidence type="ECO:0000256" key="3">
    <source>
        <dbReference type="ARBA" id="ARBA00022737"/>
    </source>
</evidence>
<dbReference type="InterPro" id="IPR017730">
    <property type="entry name" value="Chaperonin_ClpB"/>
</dbReference>
<dbReference type="FunFam" id="3.40.50.300:FF:000010">
    <property type="entry name" value="Chaperone clpB 1, putative"/>
    <property type="match status" value="1"/>
</dbReference>
<evidence type="ECO:0000256" key="11">
    <source>
        <dbReference type="RuleBase" id="RU004432"/>
    </source>
</evidence>
<comment type="caution">
    <text evidence="14">The sequence shown here is derived from an EMBL/GenBank/DDBJ whole genome shotgun (WGS) entry which is preliminary data.</text>
</comment>
<evidence type="ECO:0000256" key="8">
    <source>
        <dbReference type="ARBA" id="ARBA00025613"/>
    </source>
</evidence>
<evidence type="ECO:0000256" key="10">
    <source>
        <dbReference type="PROSITE-ProRule" id="PRU01251"/>
    </source>
</evidence>
<proteinExistence type="inferred from homology"/>
<keyword evidence="4 11" id="KW-0547">Nucleotide-binding</keyword>
<dbReference type="InterPro" id="IPR018368">
    <property type="entry name" value="ClpA/B_CS1"/>
</dbReference>
<dbReference type="CDD" id="cd00009">
    <property type="entry name" value="AAA"/>
    <property type="match status" value="1"/>
</dbReference>
<dbReference type="Gene3D" id="1.10.8.60">
    <property type="match status" value="1"/>
</dbReference>
<dbReference type="FunFam" id="3.40.50.300:FF:000025">
    <property type="entry name" value="ATP-dependent Clp protease subunit"/>
    <property type="match status" value="1"/>
</dbReference>
<dbReference type="Gene3D" id="3.40.50.300">
    <property type="entry name" value="P-loop containing nucleotide triphosphate hydrolases"/>
    <property type="match status" value="3"/>
</dbReference>
<evidence type="ECO:0000259" key="13">
    <source>
        <dbReference type="PROSITE" id="PS51903"/>
    </source>
</evidence>
<dbReference type="InterPro" id="IPR019489">
    <property type="entry name" value="Clp_ATPase_C"/>
</dbReference>
<keyword evidence="5 11" id="KW-0067">ATP-binding</keyword>
<evidence type="ECO:0000313" key="15">
    <source>
        <dbReference type="Proteomes" id="UP001199260"/>
    </source>
</evidence>
<gene>
    <name evidence="12 14" type="primary">clpB</name>
    <name evidence="14" type="ORF">LPW39_12085</name>
</gene>
<evidence type="ECO:0000256" key="2">
    <source>
        <dbReference type="ARBA" id="ARBA00017574"/>
    </source>
</evidence>
<dbReference type="NCBIfam" id="TIGR03346">
    <property type="entry name" value="chaperone_ClpB"/>
    <property type="match status" value="1"/>
</dbReference>
<reference evidence="14 15" key="1">
    <citation type="submission" date="2021-11" db="EMBL/GenBank/DDBJ databases">
        <title>Genome sequence.</title>
        <authorList>
            <person name="Sun Q."/>
        </authorList>
    </citation>
    <scope>NUCLEOTIDE SEQUENCE [LARGE SCALE GENOMIC DNA]</scope>
    <source>
        <strain evidence="14 15">KCTC 12005</strain>
    </source>
</reference>
<keyword evidence="15" id="KW-1185">Reference proteome</keyword>
<keyword evidence="6 12" id="KW-0175">Coiled coil</keyword>
<evidence type="ECO:0000256" key="7">
    <source>
        <dbReference type="ARBA" id="ARBA00023186"/>
    </source>
</evidence>
<dbReference type="PROSITE" id="PS00870">
    <property type="entry name" value="CLPAB_1"/>
    <property type="match status" value="1"/>
</dbReference>
<dbReference type="SMART" id="SM01086">
    <property type="entry name" value="ClpB_D2-small"/>
    <property type="match status" value="1"/>
</dbReference>
<dbReference type="AlphaFoldDB" id="A0AAW4XWS0"/>
<dbReference type="RefSeq" id="WP_230775052.1">
    <property type="nucleotide sequence ID" value="NZ_JAJNCT010000010.1"/>
</dbReference>
<dbReference type="Gene3D" id="1.10.1780.10">
    <property type="entry name" value="Clp, N-terminal domain"/>
    <property type="match status" value="1"/>
</dbReference>
<evidence type="ECO:0000256" key="5">
    <source>
        <dbReference type="ARBA" id="ARBA00022840"/>
    </source>
</evidence>
<comment type="function">
    <text evidence="8">Part of a stress-induced multi-chaperone system, it is involved in the recovery of the cell from heat-induced damage, in cooperation with DnaK, DnaJ and GrpE. Acts before DnaK, in the processing of protein aggregates. Protein binding stimulates the ATPase activity; ATP hydrolysis unfolds the denatured protein aggregates, which probably helps expose new hydrophobic binding sites on the surface of ClpB-bound aggregates, contributing to the solubilization and refolding of denatured protein aggregates by DnaK.</text>
</comment>
<evidence type="ECO:0000256" key="4">
    <source>
        <dbReference type="ARBA" id="ARBA00022741"/>
    </source>
</evidence>
<evidence type="ECO:0000256" key="6">
    <source>
        <dbReference type="ARBA" id="ARBA00023054"/>
    </source>
</evidence>
<sequence length="868" mass="96176">MRIDKLTTKFQEALADAQSLALGNDNAYIEPVHVLAAMLRQPDGPKSLLARAGANATAMSTAAENAIKRLPQVQGQDQVTVGPDLQRMLQATEKEAIKRGDQFYASELFLLALTDDKGEAGRIVKEGGLSRKALEAAIDAVRGGQAMDSADGESQREALKKYTLDLTERAKLGKLDPVIGRDDEIRRTIQVLQRRSKNNPVLIGEPGVGKTAIVEGLAQRIVAGEVPDTLRDKKVLVLDMAGLLAGAKYRGDFEERLKSVLKEVAQEEGRVILFIDEIHTMVGAGKADGAMDAGNMLKPALSRGELHCIGATTLDEYRKYIEKDAALERRFQKVLVNEPSVEDTIAILRGLQEKYEAHHGVDITDPAIVAAAELSARYITDRFLPDKAIDLIDEAAAKIKIEIDSKPEVMDKLERRMIQLKIEREAMKKEKDEASQKRLSLIEEDLSKIEREYADMEEIWKAEKADAMGSEQLRKELDQVRFQIQEATRSGDFNKVAELQYGKLPALEKQLAEVQADEKTEGAKDKGHKLLRTQVGAEEIAEVVSRATGIPVSKMMQGERDKLLRMEDKLHERVVGQDEAISAVSNAIRRSRSGLSDPNRPTGSFLFLGPTGVGKTELCKALAGFLFDSEDHLIRIDMSEFMEKHSVSRLIGAPPGYVGYDEGGYLTEAVRRKPYSVILLDEVEKAHPDVFNILLQVLDDGRLTDGQGRTVDFKNTVIVMTSNIGSQLIQAMVGESYEDVKDAVWGELKNHFRPEFLNRIDETVVFHGLDAQHIESIARIQLKQLENRLAKMDLHLQVSDAAMAELAKVGFDPVFGARPLKRAIQQRIENPLSRLLLEGVYPPKSNIPVTVDPVQAPGEFHFGKAEVQ</sequence>
<dbReference type="GO" id="GO:0016887">
    <property type="term" value="F:ATP hydrolysis activity"/>
    <property type="evidence" value="ECO:0007669"/>
    <property type="project" value="InterPro"/>
</dbReference>
<dbReference type="InterPro" id="IPR041546">
    <property type="entry name" value="ClpA/ClpB_AAA_lid"/>
</dbReference>
<dbReference type="Pfam" id="PF17871">
    <property type="entry name" value="AAA_lid_9"/>
    <property type="match status" value="1"/>
</dbReference>
<dbReference type="EMBL" id="JAJNCT010000010">
    <property type="protein sequence ID" value="MCD2165872.1"/>
    <property type="molecule type" value="Genomic_DNA"/>
</dbReference>
<dbReference type="CDD" id="cd19499">
    <property type="entry name" value="RecA-like_ClpB_Hsp104-like"/>
    <property type="match status" value="1"/>
</dbReference>
<organism evidence="14 15">
    <name type="scientific">Comamonas koreensis</name>
    <dbReference type="NCBI Taxonomy" id="160825"/>
    <lineage>
        <taxon>Bacteria</taxon>
        <taxon>Pseudomonadati</taxon>
        <taxon>Pseudomonadota</taxon>
        <taxon>Betaproteobacteria</taxon>
        <taxon>Burkholderiales</taxon>
        <taxon>Comamonadaceae</taxon>
        <taxon>Comamonas</taxon>
    </lineage>
</organism>
<dbReference type="Pfam" id="PF02861">
    <property type="entry name" value="Clp_N"/>
    <property type="match status" value="1"/>
</dbReference>
<dbReference type="GO" id="GO:0005524">
    <property type="term" value="F:ATP binding"/>
    <property type="evidence" value="ECO:0007669"/>
    <property type="project" value="UniProtKB-UniRule"/>
</dbReference>
<evidence type="ECO:0000256" key="12">
    <source>
        <dbReference type="RuleBase" id="RU362034"/>
    </source>
</evidence>
<accession>A0AAW4XWS0</accession>
<comment type="subunit">
    <text evidence="12">Homohexamer; The oligomerization is ATP-dependent.</text>
</comment>
<comment type="subunit">
    <text evidence="9">Homohexamer. The oligomerization is ATP-dependent.</text>
</comment>
<name>A0AAW4XWS0_9BURK</name>
<dbReference type="InterPro" id="IPR004176">
    <property type="entry name" value="Clp_R_N"/>
</dbReference>
<dbReference type="PROSITE" id="PS00871">
    <property type="entry name" value="CLPAB_2"/>
    <property type="match status" value="1"/>
</dbReference>
<dbReference type="Proteomes" id="UP001199260">
    <property type="component" value="Unassembled WGS sequence"/>
</dbReference>
<dbReference type="InterPro" id="IPR003959">
    <property type="entry name" value="ATPase_AAA_core"/>
</dbReference>
<dbReference type="GO" id="GO:0005737">
    <property type="term" value="C:cytoplasm"/>
    <property type="evidence" value="ECO:0007669"/>
    <property type="project" value="UniProtKB-SubCell"/>
</dbReference>
<feature type="coiled-coil region" evidence="12">
    <location>
        <begin position="410"/>
        <end position="490"/>
    </location>
</feature>
<keyword evidence="12" id="KW-0963">Cytoplasm</keyword>
<keyword evidence="7 11" id="KW-0143">Chaperone</keyword>
<evidence type="ECO:0000256" key="9">
    <source>
        <dbReference type="ARBA" id="ARBA00026057"/>
    </source>
</evidence>